<dbReference type="PANTHER" id="PTHR30136">
    <property type="entry name" value="HELIX-TURN-HELIX TRANSCRIPTIONAL REGULATOR, ICLR FAMILY"/>
    <property type="match status" value="1"/>
</dbReference>
<dbReference type="InterPro" id="IPR036388">
    <property type="entry name" value="WH-like_DNA-bd_sf"/>
</dbReference>
<dbReference type="EMBL" id="PTJD01000013">
    <property type="protein sequence ID" value="PPK92609.1"/>
    <property type="molecule type" value="Genomic_DNA"/>
</dbReference>
<dbReference type="InterPro" id="IPR036390">
    <property type="entry name" value="WH_DNA-bd_sf"/>
</dbReference>
<keyword evidence="2 6" id="KW-0238">DNA-binding</keyword>
<dbReference type="AlphaFoldDB" id="A0A2S6IEH4"/>
<dbReference type="InterPro" id="IPR014757">
    <property type="entry name" value="Tscrpt_reg_IclR_C"/>
</dbReference>
<dbReference type="GO" id="GO:0003700">
    <property type="term" value="F:DNA-binding transcription factor activity"/>
    <property type="evidence" value="ECO:0007669"/>
    <property type="project" value="TreeGrafter"/>
</dbReference>
<dbReference type="SMART" id="SM00346">
    <property type="entry name" value="HTH_ICLR"/>
    <property type="match status" value="1"/>
</dbReference>
<dbReference type="GO" id="GO:0003677">
    <property type="term" value="F:DNA binding"/>
    <property type="evidence" value="ECO:0007669"/>
    <property type="project" value="UniProtKB-KW"/>
</dbReference>
<organism evidence="6 7">
    <name type="scientific">Kineococcus xinjiangensis</name>
    <dbReference type="NCBI Taxonomy" id="512762"/>
    <lineage>
        <taxon>Bacteria</taxon>
        <taxon>Bacillati</taxon>
        <taxon>Actinomycetota</taxon>
        <taxon>Actinomycetes</taxon>
        <taxon>Kineosporiales</taxon>
        <taxon>Kineosporiaceae</taxon>
        <taxon>Kineococcus</taxon>
    </lineage>
</organism>
<evidence type="ECO:0000259" key="5">
    <source>
        <dbReference type="PROSITE" id="PS51078"/>
    </source>
</evidence>
<dbReference type="SUPFAM" id="SSF55781">
    <property type="entry name" value="GAF domain-like"/>
    <property type="match status" value="1"/>
</dbReference>
<sequence length="258" mass="27240">MPGQVPAARAALAVLRLLSQHGGPVTAASLARDLGLPRSSTYHLLAAMVEEGFVVHLPEERRYALGVAAFEVGSAFSYREPLARLGRPLLDRLVDRTGESAHLAVLHGRDTYYVVEERARRRPSLVTDVGVRLPAHLTASGRAMLAAMPAAQVRALFPDRGAFTTRHGTGPASPAELRAVLARARRTGWAEEDGDVTPGLSSVASAVLDPNGHPVASIAVTFTTPGPGSEPGARAAHLAAETRRAAAELSRRLGGRPR</sequence>
<dbReference type="Proteomes" id="UP000239485">
    <property type="component" value="Unassembled WGS sequence"/>
</dbReference>
<dbReference type="Gene3D" id="3.30.450.40">
    <property type="match status" value="1"/>
</dbReference>
<reference evidence="6 7" key="1">
    <citation type="submission" date="2018-02" db="EMBL/GenBank/DDBJ databases">
        <title>Genomic Encyclopedia of Archaeal and Bacterial Type Strains, Phase II (KMG-II): from individual species to whole genera.</title>
        <authorList>
            <person name="Goeker M."/>
        </authorList>
    </citation>
    <scope>NUCLEOTIDE SEQUENCE [LARGE SCALE GENOMIC DNA]</scope>
    <source>
        <strain evidence="6 7">DSM 22857</strain>
    </source>
</reference>
<keyword evidence="3" id="KW-0804">Transcription</keyword>
<accession>A0A2S6IEH4</accession>
<keyword evidence="7" id="KW-1185">Reference proteome</keyword>
<name>A0A2S6IEH4_9ACTN</name>
<dbReference type="Pfam" id="PF01614">
    <property type="entry name" value="IclR_C"/>
    <property type="match status" value="1"/>
</dbReference>
<dbReference type="GO" id="GO:0045892">
    <property type="term" value="P:negative regulation of DNA-templated transcription"/>
    <property type="evidence" value="ECO:0007669"/>
    <property type="project" value="TreeGrafter"/>
</dbReference>
<evidence type="ECO:0000313" key="6">
    <source>
        <dbReference type="EMBL" id="PPK92609.1"/>
    </source>
</evidence>
<dbReference type="PANTHER" id="PTHR30136:SF35">
    <property type="entry name" value="HTH-TYPE TRANSCRIPTIONAL REGULATOR RV1719"/>
    <property type="match status" value="1"/>
</dbReference>
<dbReference type="OrthoDB" id="3734039at2"/>
<dbReference type="PROSITE" id="PS51078">
    <property type="entry name" value="ICLR_ED"/>
    <property type="match status" value="1"/>
</dbReference>
<evidence type="ECO:0000313" key="7">
    <source>
        <dbReference type="Proteomes" id="UP000239485"/>
    </source>
</evidence>
<keyword evidence="1" id="KW-0805">Transcription regulation</keyword>
<gene>
    <name evidence="6" type="ORF">CLV92_11338</name>
</gene>
<feature type="domain" description="HTH iclR-type" evidence="4">
    <location>
        <begin position="5"/>
        <end position="67"/>
    </location>
</feature>
<dbReference type="SUPFAM" id="SSF46785">
    <property type="entry name" value="Winged helix' DNA-binding domain"/>
    <property type="match status" value="1"/>
</dbReference>
<dbReference type="Pfam" id="PF09339">
    <property type="entry name" value="HTH_IclR"/>
    <property type="match status" value="1"/>
</dbReference>
<comment type="caution">
    <text evidence="6">The sequence shown here is derived from an EMBL/GenBank/DDBJ whole genome shotgun (WGS) entry which is preliminary data.</text>
</comment>
<dbReference type="InterPro" id="IPR005471">
    <property type="entry name" value="Tscrpt_reg_IclR_N"/>
</dbReference>
<dbReference type="Gene3D" id="1.10.10.10">
    <property type="entry name" value="Winged helix-like DNA-binding domain superfamily/Winged helix DNA-binding domain"/>
    <property type="match status" value="1"/>
</dbReference>
<evidence type="ECO:0000256" key="3">
    <source>
        <dbReference type="ARBA" id="ARBA00023163"/>
    </source>
</evidence>
<evidence type="ECO:0000259" key="4">
    <source>
        <dbReference type="PROSITE" id="PS51077"/>
    </source>
</evidence>
<proteinExistence type="predicted"/>
<protein>
    <submittedName>
        <fullName evidence="6">DNA-binding IclR family transcriptional regulator</fullName>
    </submittedName>
</protein>
<dbReference type="InterPro" id="IPR029016">
    <property type="entry name" value="GAF-like_dom_sf"/>
</dbReference>
<dbReference type="InterPro" id="IPR050707">
    <property type="entry name" value="HTH_MetabolicPath_Reg"/>
</dbReference>
<evidence type="ECO:0000256" key="1">
    <source>
        <dbReference type="ARBA" id="ARBA00023015"/>
    </source>
</evidence>
<dbReference type="PROSITE" id="PS51077">
    <property type="entry name" value="HTH_ICLR"/>
    <property type="match status" value="1"/>
</dbReference>
<feature type="domain" description="IclR-ED" evidence="5">
    <location>
        <begin position="68"/>
        <end position="255"/>
    </location>
</feature>
<evidence type="ECO:0000256" key="2">
    <source>
        <dbReference type="ARBA" id="ARBA00023125"/>
    </source>
</evidence>
<dbReference type="RefSeq" id="WP_104434430.1">
    <property type="nucleotide sequence ID" value="NZ_PTJD01000013.1"/>
</dbReference>